<name>A0ABZ0CZD3_9BURK</name>
<keyword evidence="3" id="KW-1185">Reference proteome</keyword>
<feature type="domain" description="Calcineurin-like phosphoesterase" evidence="1">
    <location>
        <begin position="1"/>
        <end position="218"/>
    </location>
</feature>
<protein>
    <submittedName>
        <fullName evidence="2">Metallophosphoesterase</fullName>
    </submittedName>
</protein>
<evidence type="ECO:0000313" key="3">
    <source>
        <dbReference type="Proteomes" id="UP001303946"/>
    </source>
</evidence>
<dbReference type="Proteomes" id="UP001303946">
    <property type="component" value="Chromosome"/>
</dbReference>
<reference evidence="2 3" key="1">
    <citation type="submission" date="2023-10" db="EMBL/GenBank/DDBJ databases">
        <title>Bacteria for the degradation of biodegradable plastic PBAT(Polybutylene adipate terephthalate).</title>
        <authorList>
            <person name="Weon H.-Y."/>
            <person name="Yeon J."/>
        </authorList>
    </citation>
    <scope>NUCLEOTIDE SEQUENCE [LARGE SCALE GENOMIC DNA]</scope>
    <source>
        <strain evidence="2 3">SBD 7-3</strain>
    </source>
</reference>
<gene>
    <name evidence="2" type="ORF">RXV79_09730</name>
</gene>
<dbReference type="Gene3D" id="3.60.21.10">
    <property type="match status" value="1"/>
</dbReference>
<dbReference type="EMBL" id="CP136336">
    <property type="protein sequence ID" value="WOB10323.1"/>
    <property type="molecule type" value="Genomic_DNA"/>
</dbReference>
<sequence length="253" mass="28914">MRVFAISDLHVDYEPNARWVQELSLVDYQNDVLIVAGDVSDHVERLQHCLETLARRFRQVLFVPGNHDLWVRRDGPGLDSFGKFERIRELVRAAGGSMDVFHKGPLSIVPLLGWYDGSFGQPGEELRMAWVDFRACRWPEGFESHHTAQAFMAMNRYRRQSADEVIVSYSHFLPRIDVMPARIPLDKRFIYPVLGSAALGEQVKALGSAVHVYGHSHVNRRVELDGTLFVNNAFAYPHEAHIARKELVCVYES</sequence>
<evidence type="ECO:0000313" key="2">
    <source>
        <dbReference type="EMBL" id="WOB10323.1"/>
    </source>
</evidence>
<dbReference type="InterPro" id="IPR029052">
    <property type="entry name" value="Metallo-depent_PP-like"/>
</dbReference>
<dbReference type="CDD" id="cd00838">
    <property type="entry name" value="MPP_superfamily"/>
    <property type="match status" value="1"/>
</dbReference>
<accession>A0ABZ0CZD3</accession>
<organism evidence="2 3">
    <name type="scientific">Piscinibacter gummiphilus</name>
    <dbReference type="NCBI Taxonomy" id="946333"/>
    <lineage>
        <taxon>Bacteria</taxon>
        <taxon>Pseudomonadati</taxon>
        <taxon>Pseudomonadota</taxon>
        <taxon>Betaproteobacteria</taxon>
        <taxon>Burkholderiales</taxon>
        <taxon>Sphaerotilaceae</taxon>
        <taxon>Piscinibacter</taxon>
    </lineage>
</organism>
<proteinExistence type="predicted"/>
<evidence type="ECO:0000259" key="1">
    <source>
        <dbReference type="Pfam" id="PF00149"/>
    </source>
</evidence>
<dbReference type="InterPro" id="IPR052963">
    <property type="entry name" value="Pantetheine_PDE"/>
</dbReference>
<dbReference type="InterPro" id="IPR004843">
    <property type="entry name" value="Calcineurin-like_PHP"/>
</dbReference>
<dbReference type="PANTHER" id="PTHR36492:SF2">
    <property type="entry name" value="[ACYL-CARRIER-PROTEIN] PHOSPHODIESTERASE PPTH"/>
    <property type="match status" value="1"/>
</dbReference>
<dbReference type="PANTHER" id="PTHR36492">
    <property type="match status" value="1"/>
</dbReference>
<dbReference type="SUPFAM" id="SSF56300">
    <property type="entry name" value="Metallo-dependent phosphatases"/>
    <property type="match status" value="1"/>
</dbReference>
<dbReference type="Pfam" id="PF00149">
    <property type="entry name" value="Metallophos"/>
    <property type="match status" value="1"/>
</dbReference>
<dbReference type="RefSeq" id="WP_316703230.1">
    <property type="nucleotide sequence ID" value="NZ_CP136336.1"/>
</dbReference>